<proteinExistence type="predicted"/>
<dbReference type="AlphaFoldDB" id="A0A0D2EIR3"/>
<feature type="region of interest" description="Disordered" evidence="1">
    <location>
        <begin position="629"/>
        <end position="679"/>
    </location>
</feature>
<dbReference type="RefSeq" id="XP_013315074.1">
    <property type="nucleotide sequence ID" value="XM_013459620.1"/>
</dbReference>
<evidence type="ECO:0000313" key="4">
    <source>
        <dbReference type="Proteomes" id="UP000054342"/>
    </source>
</evidence>
<keyword evidence="2" id="KW-0812">Transmembrane</keyword>
<dbReference type="PANTHER" id="PTHR23244:SF441">
    <property type="entry name" value="KELCH REPEAT PROTEIN"/>
    <property type="match status" value="1"/>
</dbReference>
<dbReference type="Proteomes" id="UP000054342">
    <property type="component" value="Unassembled WGS sequence"/>
</dbReference>
<feature type="region of interest" description="Disordered" evidence="1">
    <location>
        <begin position="305"/>
        <end position="332"/>
    </location>
</feature>
<feature type="compositionally biased region" description="Polar residues" evidence="1">
    <location>
        <begin position="9"/>
        <end position="29"/>
    </location>
</feature>
<accession>A0A0D2EIR3</accession>
<keyword evidence="2" id="KW-1133">Transmembrane helix</keyword>
<name>A0A0D2EIR3_9EURO</name>
<dbReference type="SUPFAM" id="SSF117281">
    <property type="entry name" value="Kelch motif"/>
    <property type="match status" value="1"/>
</dbReference>
<sequence length="836" mass="88031">MASPEPQISGETSGYSTTPALVPTYSSNHSGRRSPDPDRARTDQDIIPSRNDDDEHEHGAQPLRRNSAFLEVGLGGNDAIVDAKLKDGPRPRLQVRFRSKVDVVEPDPADCVDSFPANRRATEQMPFFVPTLPRLLFLALVIVLIIPSLHTTPLFKVDANPVGTRPGPLENVQVPRSKRELPAPNNVKREDSPTDVCKRWAGQSAVVNGTLYYYGGRSTTSTDQTTNEWTNDFLAVNLTKSWQISTPSLTGLPVPSGPPAVSLGYLWNSFDALYLYGGEFSDSPAESPVPFSTWSYDISSSSWTELSNPKTSSGDNSEPANQPVQRAAEGAGVSVPSIGRGFYFGGHLDGYTTPGWSQSIARVYIKGLLEYTFPGYTNDAVSNTGTAGSAGIYRNITEGGVQDSSGFPERADGVLVYAPGYSKQGIIIGLAGGTNATFTQMNVIDVYDIASSTWYKQATSGPTPEIRVNPCAIAVSAADGTSTQVHMYGGQNLVPYGEQVQYDDMWILTVPSFTWIKVDTSDQATPGPRAGHTCNVWNAQMVVVGGYVGQGLSCDSPGIYVFNTSSLTWQNGYYALNSDDDLNRQKSQQDDASALQGSYGYEVPLLVQSVIGGNGVGKATVTAPAQTATQGPLATGQPLTYSVTATPGASGTSSPSSGNGGSGSGSGGGSSGEGSSGGGGTNTGAIAAGVIAGLFAVLAAYLGFCVWLYRKQLKIYKNHVFMAQRQHLSDDPRYIGGHAGAAGAAGAAGGLASSQKYSDKSQTDSRNSADNRSGNGSSRSARANQLNSNNPYRNVPGGAGSATAASSTEDLMAGQEPSFLGVVLNPRRSLRVVNRD</sequence>
<evidence type="ECO:0000313" key="3">
    <source>
        <dbReference type="EMBL" id="KIW54490.1"/>
    </source>
</evidence>
<feature type="compositionally biased region" description="Basic and acidic residues" evidence="1">
    <location>
        <begin position="757"/>
        <end position="769"/>
    </location>
</feature>
<dbReference type="Gene3D" id="2.120.10.80">
    <property type="entry name" value="Kelch-type beta propeller"/>
    <property type="match status" value="2"/>
</dbReference>
<feature type="region of interest" description="Disordered" evidence="1">
    <location>
        <begin position="753"/>
        <end position="810"/>
    </location>
</feature>
<organism evidence="3 4">
    <name type="scientific">Exophiala xenobiotica</name>
    <dbReference type="NCBI Taxonomy" id="348802"/>
    <lineage>
        <taxon>Eukaryota</taxon>
        <taxon>Fungi</taxon>
        <taxon>Dikarya</taxon>
        <taxon>Ascomycota</taxon>
        <taxon>Pezizomycotina</taxon>
        <taxon>Eurotiomycetes</taxon>
        <taxon>Chaetothyriomycetidae</taxon>
        <taxon>Chaetothyriales</taxon>
        <taxon>Herpotrichiellaceae</taxon>
        <taxon>Exophiala</taxon>
    </lineage>
</organism>
<keyword evidence="4" id="KW-1185">Reference proteome</keyword>
<feature type="compositionally biased region" description="Low complexity" evidence="1">
    <location>
        <begin position="629"/>
        <end position="657"/>
    </location>
</feature>
<dbReference type="EMBL" id="KN847320">
    <property type="protein sequence ID" value="KIW54490.1"/>
    <property type="molecule type" value="Genomic_DNA"/>
</dbReference>
<evidence type="ECO:0000256" key="1">
    <source>
        <dbReference type="SAM" id="MobiDB-lite"/>
    </source>
</evidence>
<evidence type="ECO:0008006" key="5">
    <source>
        <dbReference type="Google" id="ProtNLM"/>
    </source>
</evidence>
<feature type="transmembrane region" description="Helical" evidence="2">
    <location>
        <begin position="685"/>
        <end position="709"/>
    </location>
</feature>
<dbReference type="Pfam" id="PF24681">
    <property type="entry name" value="Kelch_KLHDC2_KLHL20_DRC7"/>
    <property type="match status" value="1"/>
</dbReference>
<protein>
    <recommendedName>
        <fullName evidence="5">Kelch repeat-containing protein</fullName>
    </recommendedName>
</protein>
<dbReference type="GeneID" id="25328753"/>
<dbReference type="HOGENOM" id="CLU_012508_0_0_1"/>
<keyword evidence="2" id="KW-0472">Membrane</keyword>
<evidence type="ECO:0000256" key="2">
    <source>
        <dbReference type="SAM" id="Phobius"/>
    </source>
</evidence>
<feature type="compositionally biased region" description="Gly residues" evidence="1">
    <location>
        <begin position="658"/>
        <end position="679"/>
    </location>
</feature>
<dbReference type="OrthoDB" id="10251809at2759"/>
<feature type="region of interest" description="Disordered" evidence="1">
    <location>
        <begin position="1"/>
        <end position="66"/>
    </location>
</feature>
<dbReference type="PANTHER" id="PTHR23244">
    <property type="entry name" value="KELCH REPEAT DOMAIN"/>
    <property type="match status" value="1"/>
</dbReference>
<feature type="compositionally biased region" description="Basic and acidic residues" evidence="1">
    <location>
        <begin position="33"/>
        <end position="59"/>
    </location>
</feature>
<feature type="compositionally biased region" description="Low complexity" evidence="1">
    <location>
        <begin position="770"/>
        <end position="784"/>
    </location>
</feature>
<reference evidence="3 4" key="1">
    <citation type="submission" date="2015-01" db="EMBL/GenBank/DDBJ databases">
        <title>The Genome Sequence of Exophiala xenobiotica CBS118157.</title>
        <authorList>
            <consortium name="The Broad Institute Genomics Platform"/>
            <person name="Cuomo C."/>
            <person name="de Hoog S."/>
            <person name="Gorbushina A."/>
            <person name="Stielow B."/>
            <person name="Teixiera M."/>
            <person name="Abouelleil A."/>
            <person name="Chapman S.B."/>
            <person name="Priest M."/>
            <person name="Young S.K."/>
            <person name="Wortman J."/>
            <person name="Nusbaum C."/>
            <person name="Birren B."/>
        </authorList>
    </citation>
    <scope>NUCLEOTIDE SEQUENCE [LARGE SCALE GENOMIC DNA]</scope>
    <source>
        <strain evidence="3 4">CBS 118157</strain>
    </source>
</reference>
<dbReference type="InterPro" id="IPR015915">
    <property type="entry name" value="Kelch-typ_b-propeller"/>
</dbReference>
<gene>
    <name evidence="3" type="ORF">PV05_06845</name>
</gene>
<feature type="compositionally biased region" description="Polar residues" evidence="1">
    <location>
        <begin position="305"/>
        <end position="324"/>
    </location>
</feature>
<dbReference type="STRING" id="348802.A0A0D2EIR3"/>